<dbReference type="PRINTS" id="PR00326">
    <property type="entry name" value="GTP1OBG"/>
</dbReference>
<dbReference type="SUPFAM" id="SSF52540">
    <property type="entry name" value="P-loop containing nucleoside triphosphate hydrolases"/>
    <property type="match status" value="1"/>
</dbReference>
<feature type="domain" description="G" evidence="1">
    <location>
        <begin position="81"/>
        <end position="176"/>
    </location>
</feature>
<gene>
    <name evidence="3" type="ORF">ENI35_06220</name>
</gene>
<dbReference type="InterPro" id="IPR045001">
    <property type="entry name" value="DRG"/>
</dbReference>
<name>A0A7C1ZMQ4_DESA2</name>
<evidence type="ECO:0000259" key="1">
    <source>
        <dbReference type="Pfam" id="PF01926"/>
    </source>
</evidence>
<sequence length="322" mass="36928">MPANLPPQYFSAEKKYREAKTPQEKISALEEMLTIMPKHKGTDKLRAALRRKLAQFKNALEAKRKTKKGLSYVIEKQGAGQVAMVGLPNSGKSLLVKNLTKATPEVADYPYTTRIPVPGMIDYEDIQIQLIDLPPLSEDYMQPWLGDILKRADLLLIILDLTHDPLNQWQRVSKLLGKFKITVSERNRGAGFFIKKAVVIANKLDIPETQEIFKIFKSFWEENLPLIPVSVKEEKNLDLLSKVLFERLEVIRVYSKAPGKKPDLTQPFILKKGSTVYEFADKVHHHIAANLKFARIWNTQLKGLRVEREYVLKDKDIVELRT</sequence>
<dbReference type="Gene3D" id="3.10.20.30">
    <property type="match status" value="1"/>
</dbReference>
<dbReference type="InterPro" id="IPR012675">
    <property type="entry name" value="Beta-grasp_dom_sf"/>
</dbReference>
<protein>
    <submittedName>
        <fullName evidence="3">TGS domain-containing protein</fullName>
    </submittedName>
</protein>
<reference evidence="3" key="1">
    <citation type="journal article" date="2020" name="mSystems">
        <title>Genome- and Community-Level Interaction Insights into Carbon Utilization and Element Cycling Functions of Hydrothermarchaeota in Hydrothermal Sediment.</title>
        <authorList>
            <person name="Zhou Z."/>
            <person name="Liu Y."/>
            <person name="Xu W."/>
            <person name="Pan J."/>
            <person name="Luo Z.H."/>
            <person name="Li M."/>
        </authorList>
    </citation>
    <scope>NUCLEOTIDE SEQUENCE [LARGE SCALE GENOMIC DNA]</scope>
    <source>
        <strain evidence="3">HyVt-389</strain>
    </source>
</reference>
<evidence type="ECO:0000259" key="2">
    <source>
        <dbReference type="Pfam" id="PF02824"/>
    </source>
</evidence>
<dbReference type="Proteomes" id="UP000885738">
    <property type="component" value="Unassembled WGS sequence"/>
</dbReference>
<dbReference type="PANTHER" id="PTHR43127">
    <property type="entry name" value="DEVELOPMENTALLY-REGULATED GTP-BINDING PROTEIN 2"/>
    <property type="match status" value="1"/>
</dbReference>
<dbReference type="InterPro" id="IPR006073">
    <property type="entry name" value="GTP-bd"/>
</dbReference>
<dbReference type="InterPro" id="IPR012676">
    <property type="entry name" value="TGS-like"/>
</dbReference>
<dbReference type="Pfam" id="PF01926">
    <property type="entry name" value="MMR_HSR1"/>
    <property type="match status" value="1"/>
</dbReference>
<dbReference type="EMBL" id="DRIH01000220">
    <property type="protein sequence ID" value="HEC68385.1"/>
    <property type="molecule type" value="Genomic_DNA"/>
</dbReference>
<feature type="domain" description="TGS" evidence="2">
    <location>
        <begin position="251"/>
        <end position="322"/>
    </location>
</feature>
<dbReference type="Pfam" id="PF02824">
    <property type="entry name" value="TGS"/>
    <property type="match status" value="1"/>
</dbReference>
<dbReference type="GO" id="GO:0005525">
    <property type="term" value="F:GTP binding"/>
    <property type="evidence" value="ECO:0007669"/>
    <property type="project" value="InterPro"/>
</dbReference>
<dbReference type="Gene3D" id="3.40.50.300">
    <property type="entry name" value="P-loop containing nucleotide triphosphate hydrolases"/>
    <property type="match status" value="1"/>
</dbReference>
<dbReference type="InterPro" id="IPR004095">
    <property type="entry name" value="TGS"/>
</dbReference>
<accession>A0A7C1ZMQ4</accession>
<dbReference type="AlphaFoldDB" id="A0A7C1ZMQ4"/>
<organism evidence="3">
    <name type="scientific">Desulfofervidus auxilii</name>
    <dbReference type="NCBI Taxonomy" id="1621989"/>
    <lineage>
        <taxon>Bacteria</taxon>
        <taxon>Pseudomonadati</taxon>
        <taxon>Thermodesulfobacteriota</taxon>
        <taxon>Candidatus Desulfofervidia</taxon>
        <taxon>Candidatus Desulfofervidales</taxon>
        <taxon>Candidatus Desulfofervidaceae</taxon>
        <taxon>Candidatus Desulfofervidus</taxon>
    </lineage>
</organism>
<evidence type="ECO:0000313" key="3">
    <source>
        <dbReference type="EMBL" id="HEC68385.1"/>
    </source>
</evidence>
<dbReference type="GO" id="GO:0003924">
    <property type="term" value="F:GTPase activity"/>
    <property type="evidence" value="ECO:0007669"/>
    <property type="project" value="InterPro"/>
</dbReference>
<proteinExistence type="predicted"/>
<comment type="caution">
    <text evidence="3">The sequence shown here is derived from an EMBL/GenBank/DDBJ whole genome shotgun (WGS) entry which is preliminary data.</text>
</comment>
<dbReference type="SUPFAM" id="SSF81271">
    <property type="entry name" value="TGS-like"/>
    <property type="match status" value="1"/>
</dbReference>
<dbReference type="InterPro" id="IPR027417">
    <property type="entry name" value="P-loop_NTPase"/>
</dbReference>